<keyword evidence="1" id="KW-0677">Repeat</keyword>
<evidence type="ECO:0000313" key="4">
    <source>
        <dbReference type="Proteomes" id="UP000054485"/>
    </source>
</evidence>
<dbReference type="Proteomes" id="UP000054485">
    <property type="component" value="Unassembled WGS sequence"/>
</dbReference>
<keyword evidence="4" id="KW-1185">Reference proteome</keyword>
<protein>
    <recommendedName>
        <fullName evidence="2">NACHT domain-containing protein</fullName>
    </recommendedName>
</protein>
<dbReference type="EMBL" id="KN835261">
    <property type="protein sequence ID" value="KIK41694.1"/>
    <property type="molecule type" value="Genomic_DNA"/>
</dbReference>
<dbReference type="PANTHER" id="PTHR10039">
    <property type="entry name" value="AMELOGENIN"/>
    <property type="match status" value="1"/>
</dbReference>
<dbReference type="Pfam" id="PF24883">
    <property type="entry name" value="NPHP3_N"/>
    <property type="match status" value="1"/>
</dbReference>
<dbReference type="InterPro" id="IPR007111">
    <property type="entry name" value="NACHT_NTPase"/>
</dbReference>
<reference evidence="3 4" key="1">
    <citation type="submission" date="2014-04" db="EMBL/GenBank/DDBJ databases">
        <authorList>
            <consortium name="DOE Joint Genome Institute"/>
            <person name="Kuo A."/>
            <person name="Ruytinx J."/>
            <person name="Rineau F."/>
            <person name="Colpaert J."/>
            <person name="Kohler A."/>
            <person name="Nagy L.G."/>
            <person name="Floudas D."/>
            <person name="Copeland A."/>
            <person name="Barry K.W."/>
            <person name="Cichocki N."/>
            <person name="Veneault-Fourrey C."/>
            <person name="LaButti K."/>
            <person name="Lindquist E.A."/>
            <person name="Lipzen A."/>
            <person name="Lundell T."/>
            <person name="Morin E."/>
            <person name="Murat C."/>
            <person name="Sun H."/>
            <person name="Tunlid A."/>
            <person name="Henrissat B."/>
            <person name="Grigoriev I.V."/>
            <person name="Hibbett D.S."/>
            <person name="Martin F."/>
            <person name="Nordberg H.P."/>
            <person name="Cantor M.N."/>
            <person name="Hua S.X."/>
        </authorList>
    </citation>
    <scope>NUCLEOTIDE SEQUENCE [LARGE SCALE GENOMIC DNA]</scope>
    <source>
        <strain evidence="3 4">UH-Slu-Lm8-n1</strain>
    </source>
</reference>
<dbReference type="AlphaFoldDB" id="A0A0D0AUT8"/>
<accession>A0A0D0AUT8</accession>
<evidence type="ECO:0000256" key="1">
    <source>
        <dbReference type="ARBA" id="ARBA00022737"/>
    </source>
</evidence>
<proteinExistence type="predicted"/>
<dbReference type="HOGENOM" id="CLU_000288_6_8_1"/>
<name>A0A0D0AUT8_9AGAM</name>
<dbReference type="PROSITE" id="PS50837">
    <property type="entry name" value="NACHT"/>
    <property type="match status" value="1"/>
</dbReference>
<dbReference type="PANTHER" id="PTHR10039:SF14">
    <property type="entry name" value="NACHT DOMAIN-CONTAINING PROTEIN"/>
    <property type="match status" value="1"/>
</dbReference>
<dbReference type="InterPro" id="IPR056884">
    <property type="entry name" value="NPHP3-like_N"/>
</dbReference>
<evidence type="ECO:0000259" key="2">
    <source>
        <dbReference type="PROSITE" id="PS50837"/>
    </source>
</evidence>
<dbReference type="STRING" id="930992.A0A0D0AUT8"/>
<dbReference type="InterPro" id="IPR027417">
    <property type="entry name" value="P-loop_NTPase"/>
</dbReference>
<dbReference type="SUPFAM" id="SSF52540">
    <property type="entry name" value="P-loop containing nucleoside triphosphate hydrolases"/>
    <property type="match status" value="1"/>
</dbReference>
<organism evidence="3 4">
    <name type="scientific">Suillus luteus UH-Slu-Lm8-n1</name>
    <dbReference type="NCBI Taxonomy" id="930992"/>
    <lineage>
        <taxon>Eukaryota</taxon>
        <taxon>Fungi</taxon>
        <taxon>Dikarya</taxon>
        <taxon>Basidiomycota</taxon>
        <taxon>Agaricomycotina</taxon>
        <taxon>Agaricomycetes</taxon>
        <taxon>Agaricomycetidae</taxon>
        <taxon>Boletales</taxon>
        <taxon>Suillineae</taxon>
        <taxon>Suillaceae</taxon>
        <taxon>Suillus</taxon>
    </lineage>
</organism>
<gene>
    <name evidence="3" type="ORF">CY34DRAFT_12891</name>
</gene>
<evidence type="ECO:0000313" key="3">
    <source>
        <dbReference type="EMBL" id="KIK41694.1"/>
    </source>
</evidence>
<dbReference type="Gene3D" id="3.40.50.300">
    <property type="entry name" value="P-loop containing nucleotide triphosphate hydrolases"/>
    <property type="match status" value="1"/>
</dbReference>
<dbReference type="InParanoid" id="A0A0D0AUT8"/>
<dbReference type="OrthoDB" id="4760524at2759"/>
<sequence>MDQFPDDHLSSEGIWEKLSQIAVKGAAYDSRERQPQPKCSEGIRTVLLHIHGLLDKREHDSRLIWLHSTAGVGKSAVAFIVAERMRGLQVTGWATKEKQFAGSFFSRTQTKRCTTEYFFATLVYQLARNFPSIRKDVIRAIREDPAVLDPDTFLHDQMETLFLSPLQKLRFRLRDSAPLAFIIDALEECPSKTELADLISLLGQAFREPDLPAIQILLTSRSDPHL</sequence>
<feature type="domain" description="NACHT" evidence="2">
    <location>
        <begin position="62"/>
        <end position="226"/>
    </location>
</feature>
<reference evidence="4" key="2">
    <citation type="submission" date="2015-01" db="EMBL/GenBank/DDBJ databases">
        <title>Evolutionary Origins and Diversification of the Mycorrhizal Mutualists.</title>
        <authorList>
            <consortium name="DOE Joint Genome Institute"/>
            <consortium name="Mycorrhizal Genomics Consortium"/>
            <person name="Kohler A."/>
            <person name="Kuo A."/>
            <person name="Nagy L.G."/>
            <person name="Floudas D."/>
            <person name="Copeland A."/>
            <person name="Barry K.W."/>
            <person name="Cichocki N."/>
            <person name="Veneault-Fourrey C."/>
            <person name="LaButti K."/>
            <person name="Lindquist E.A."/>
            <person name="Lipzen A."/>
            <person name="Lundell T."/>
            <person name="Morin E."/>
            <person name="Murat C."/>
            <person name="Riley R."/>
            <person name="Ohm R."/>
            <person name="Sun H."/>
            <person name="Tunlid A."/>
            <person name="Henrissat B."/>
            <person name="Grigoriev I.V."/>
            <person name="Hibbett D.S."/>
            <person name="Martin F."/>
        </authorList>
    </citation>
    <scope>NUCLEOTIDE SEQUENCE [LARGE SCALE GENOMIC DNA]</scope>
    <source>
        <strain evidence="4">UH-Slu-Lm8-n1</strain>
    </source>
</reference>